<feature type="transmembrane region" description="Helical" evidence="9">
    <location>
        <begin position="252"/>
        <end position="276"/>
    </location>
</feature>
<dbReference type="GO" id="GO:0005886">
    <property type="term" value="C:plasma membrane"/>
    <property type="evidence" value="ECO:0007669"/>
    <property type="project" value="UniProtKB-SubCell"/>
</dbReference>
<dbReference type="RefSeq" id="WP_179616797.1">
    <property type="nucleotide sequence ID" value="NZ_CP059163.1"/>
</dbReference>
<keyword evidence="7 9" id="KW-0472">Membrane</keyword>
<organism evidence="10 11">
    <name type="scientific">Nocardioides marinisabuli</name>
    <dbReference type="NCBI Taxonomy" id="419476"/>
    <lineage>
        <taxon>Bacteria</taxon>
        <taxon>Bacillati</taxon>
        <taxon>Actinomycetota</taxon>
        <taxon>Actinomycetes</taxon>
        <taxon>Propionibacteriales</taxon>
        <taxon>Nocardioidaceae</taxon>
        <taxon>Nocardioides</taxon>
    </lineage>
</organism>
<dbReference type="AlphaFoldDB" id="A0A7Y9JRK7"/>
<evidence type="ECO:0000256" key="1">
    <source>
        <dbReference type="ARBA" id="ARBA00004651"/>
    </source>
</evidence>
<evidence type="ECO:0000256" key="4">
    <source>
        <dbReference type="ARBA" id="ARBA00022475"/>
    </source>
</evidence>
<dbReference type="PANTHER" id="PTHR21716:SF53">
    <property type="entry name" value="PERMEASE PERM-RELATED"/>
    <property type="match status" value="1"/>
</dbReference>
<evidence type="ECO:0000256" key="9">
    <source>
        <dbReference type="SAM" id="Phobius"/>
    </source>
</evidence>
<keyword evidence="11" id="KW-1185">Reference proteome</keyword>
<feature type="transmembrane region" description="Helical" evidence="9">
    <location>
        <begin position="157"/>
        <end position="186"/>
    </location>
</feature>
<evidence type="ECO:0000256" key="5">
    <source>
        <dbReference type="ARBA" id="ARBA00022692"/>
    </source>
</evidence>
<proteinExistence type="inferred from homology"/>
<dbReference type="InterPro" id="IPR002549">
    <property type="entry name" value="AI-2E-like"/>
</dbReference>
<comment type="caution">
    <text evidence="10">The sequence shown here is derived from an EMBL/GenBank/DDBJ whole genome shotgun (WGS) entry which is preliminary data.</text>
</comment>
<keyword evidence="3" id="KW-0813">Transport</keyword>
<dbReference type="Proteomes" id="UP000516957">
    <property type="component" value="Unassembled WGS sequence"/>
</dbReference>
<comment type="similarity">
    <text evidence="2">Belongs to the autoinducer-2 exporter (AI-2E) (TC 2.A.86) family.</text>
</comment>
<evidence type="ECO:0000256" key="6">
    <source>
        <dbReference type="ARBA" id="ARBA00022989"/>
    </source>
</evidence>
<feature type="compositionally biased region" description="Basic and acidic residues" evidence="8">
    <location>
        <begin position="359"/>
        <end position="368"/>
    </location>
</feature>
<evidence type="ECO:0000313" key="10">
    <source>
        <dbReference type="EMBL" id="NYD59332.1"/>
    </source>
</evidence>
<name>A0A7Y9JRK7_9ACTN</name>
<comment type="subcellular location">
    <subcellularLocation>
        <location evidence="1">Cell membrane</location>
        <topology evidence="1">Multi-pass membrane protein</topology>
    </subcellularLocation>
</comment>
<dbReference type="GO" id="GO:0055085">
    <property type="term" value="P:transmembrane transport"/>
    <property type="evidence" value="ECO:0007669"/>
    <property type="project" value="TreeGrafter"/>
</dbReference>
<accession>A0A7Y9JRK7</accession>
<feature type="transmembrane region" description="Helical" evidence="9">
    <location>
        <begin position="320"/>
        <end position="351"/>
    </location>
</feature>
<feature type="transmembrane region" description="Helical" evidence="9">
    <location>
        <begin position="50"/>
        <end position="68"/>
    </location>
</feature>
<evidence type="ECO:0000256" key="7">
    <source>
        <dbReference type="ARBA" id="ARBA00023136"/>
    </source>
</evidence>
<feature type="transmembrane region" description="Helical" evidence="9">
    <location>
        <begin position="80"/>
        <end position="102"/>
    </location>
</feature>
<feature type="transmembrane region" description="Helical" evidence="9">
    <location>
        <begin position="283"/>
        <end position="300"/>
    </location>
</feature>
<feature type="transmembrane region" description="Helical" evidence="9">
    <location>
        <begin position="26"/>
        <end position="44"/>
    </location>
</feature>
<sequence length="392" mass="40975">MHPHHAARTPTREQVVGRGIDWIARWTVRWLLVALGAVALGWLVGKGWSIILPVVLALILTTVLQPPARWLERRLRFPAAVAALTVILVGLGLVGALGVTIAPSVGEQAVELADSASLGLAEVERLVAESSLQITQTQVETAVSAAQDRLQSSASSIASGVLVGVGAVTSALITFILTLVLSFFFLKDGPRFLPWVRRLTGERAGPHLVEVGDRAWSTLGGFVRTQALVGLIDAVLIGIGLVVVGVPLAVPLAVLTFIAAFAPIVGAVAVGALAVLVALVANGWVSALIVLAIVLGVQQLEGNVLLPWLQGRSLRLHAGVVLLTIVLGSTLFGVAGAFLGVPAVAVLAVVLRYLDEQVQERTGPREEPPGSEAEEPLEPDAPDEPVEDPQDA</sequence>
<gene>
    <name evidence="10" type="ORF">BKA08_003570</name>
</gene>
<dbReference type="EMBL" id="JACCBE010000001">
    <property type="protein sequence ID" value="NYD59332.1"/>
    <property type="molecule type" value="Genomic_DNA"/>
</dbReference>
<evidence type="ECO:0000313" key="11">
    <source>
        <dbReference type="Proteomes" id="UP000516957"/>
    </source>
</evidence>
<feature type="transmembrane region" description="Helical" evidence="9">
    <location>
        <begin position="227"/>
        <end position="246"/>
    </location>
</feature>
<evidence type="ECO:0000256" key="8">
    <source>
        <dbReference type="SAM" id="MobiDB-lite"/>
    </source>
</evidence>
<evidence type="ECO:0000256" key="3">
    <source>
        <dbReference type="ARBA" id="ARBA00022448"/>
    </source>
</evidence>
<reference evidence="10 11" key="1">
    <citation type="submission" date="2020-07" db="EMBL/GenBank/DDBJ databases">
        <title>Sequencing the genomes of 1000 actinobacteria strains.</title>
        <authorList>
            <person name="Klenk H.-P."/>
        </authorList>
    </citation>
    <scope>NUCLEOTIDE SEQUENCE [LARGE SCALE GENOMIC DNA]</scope>
    <source>
        <strain evidence="10 11">DSM 18965</strain>
    </source>
</reference>
<dbReference type="PANTHER" id="PTHR21716">
    <property type="entry name" value="TRANSMEMBRANE PROTEIN"/>
    <property type="match status" value="1"/>
</dbReference>
<keyword evidence="6 9" id="KW-1133">Transmembrane helix</keyword>
<feature type="region of interest" description="Disordered" evidence="8">
    <location>
        <begin position="359"/>
        <end position="392"/>
    </location>
</feature>
<evidence type="ECO:0000256" key="2">
    <source>
        <dbReference type="ARBA" id="ARBA00009773"/>
    </source>
</evidence>
<keyword evidence="4" id="KW-1003">Cell membrane</keyword>
<dbReference type="Pfam" id="PF01594">
    <property type="entry name" value="AI-2E_transport"/>
    <property type="match status" value="1"/>
</dbReference>
<protein>
    <submittedName>
        <fullName evidence="10">Putative PurR-regulated permease PerM</fullName>
    </submittedName>
</protein>
<keyword evidence="5 9" id="KW-0812">Transmembrane</keyword>
<feature type="compositionally biased region" description="Acidic residues" evidence="8">
    <location>
        <begin position="372"/>
        <end position="392"/>
    </location>
</feature>